<feature type="region of interest" description="Disordered" evidence="1">
    <location>
        <begin position="189"/>
        <end position="211"/>
    </location>
</feature>
<proteinExistence type="predicted"/>
<accession>A0A8K0K3A8</accession>
<dbReference type="Proteomes" id="UP000792457">
    <property type="component" value="Unassembled WGS sequence"/>
</dbReference>
<dbReference type="OrthoDB" id="10070446at2759"/>
<dbReference type="EMBL" id="KZ308285">
    <property type="protein sequence ID" value="KAG8226530.1"/>
    <property type="molecule type" value="Genomic_DNA"/>
</dbReference>
<evidence type="ECO:0000313" key="2">
    <source>
        <dbReference type="EMBL" id="KAG8226530.1"/>
    </source>
</evidence>
<name>A0A8K0K3A8_LADFU</name>
<evidence type="ECO:0000313" key="3">
    <source>
        <dbReference type="Proteomes" id="UP000792457"/>
    </source>
</evidence>
<keyword evidence="3" id="KW-1185">Reference proteome</keyword>
<evidence type="ECO:0000256" key="1">
    <source>
        <dbReference type="SAM" id="MobiDB-lite"/>
    </source>
</evidence>
<protein>
    <submittedName>
        <fullName evidence="2">Uncharacterized protein</fullName>
    </submittedName>
</protein>
<organism evidence="2 3">
    <name type="scientific">Ladona fulva</name>
    <name type="common">Scarce chaser dragonfly</name>
    <name type="synonym">Libellula fulva</name>
    <dbReference type="NCBI Taxonomy" id="123851"/>
    <lineage>
        <taxon>Eukaryota</taxon>
        <taxon>Metazoa</taxon>
        <taxon>Ecdysozoa</taxon>
        <taxon>Arthropoda</taxon>
        <taxon>Hexapoda</taxon>
        <taxon>Insecta</taxon>
        <taxon>Pterygota</taxon>
        <taxon>Palaeoptera</taxon>
        <taxon>Odonata</taxon>
        <taxon>Epiprocta</taxon>
        <taxon>Anisoptera</taxon>
        <taxon>Libelluloidea</taxon>
        <taxon>Libellulidae</taxon>
        <taxon>Ladona</taxon>
    </lineage>
</organism>
<comment type="caution">
    <text evidence="2">The sequence shown here is derived from an EMBL/GenBank/DDBJ whole genome shotgun (WGS) entry which is preliminary data.</text>
</comment>
<sequence length="394" mass="41048">MLTGLALLSPAINHVVDNVGEGLLVECCCLLFSASPQPPPRTQRNRLHSLPNAVNMSPIPEASPVSDKADPVTVMCQQLTQGLSLLSSDDPFLSQPNGQVAPTILNNQSAMAVMATPPSTGVMFANSVNHNTTGALVGMDQTRYGAPWPLPPRSDLNSNGVIPTAITSSTWSSTTITSQLTTATSTAVVPFTPPRTQPITQQPPTATTSNSIASQPVIPPVAPAVPPVPSVQQVQPTPIAVDAADLPRPEQWLGSITGAVVAGDVPLENGSSITTEANNVQAQPPVVQPFQQQSTPRRAPHLAHLRAHSLGSAETFLNASANVGQNSWWSGSGDENYTQGPPSHDPFDAEWAAIAARNHRAGGIGQGGPISTTNAGIGTNPFAQNVVKAFEVQM</sequence>
<reference evidence="2" key="2">
    <citation type="submission" date="2017-10" db="EMBL/GenBank/DDBJ databases">
        <title>Ladona fulva Genome sequencing and assembly.</title>
        <authorList>
            <person name="Murali S."/>
            <person name="Richards S."/>
            <person name="Bandaranaike D."/>
            <person name="Bellair M."/>
            <person name="Blankenburg K."/>
            <person name="Chao H."/>
            <person name="Dinh H."/>
            <person name="Doddapaneni H."/>
            <person name="Dugan-Rocha S."/>
            <person name="Elkadiri S."/>
            <person name="Gnanaolivu R."/>
            <person name="Hernandez B."/>
            <person name="Skinner E."/>
            <person name="Javaid M."/>
            <person name="Lee S."/>
            <person name="Li M."/>
            <person name="Ming W."/>
            <person name="Munidasa M."/>
            <person name="Muniz J."/>
            <person name="Nguyen L."/>
            <person name="Hughes D."/>
            <person name="Osuji N."/>
            <person name="Pu L.-L."/>
            <person name="Puazo M."/>
            <person name="Qu C."/>
            <person name="Quiroz J."/>
            <person name="Raj R."/>
            <person name="Weissenberger G."/>
            <person name="Xin Y."/>
            <person name="Zou X."/>
            <person name="Han Y."/>
            <person name="Worley K."/>
            <person name="Muzny D."/>
            <person name="Gibbs R."/>
        </authorList>
    </citation>
    <scope>NUCLEOTIDE SEQUENCE</scope>
    <source>
        <strain evidence="2">Sampled in the wild</strain>
    </source>
</reference>
<dbReference type="AlphaFoldDB" id="A0A8K0K3A8"/>
<reference evidence="2" key="1">
    <citation type="submission" date="2013-04" db="EMBL/GenBank/DDBJ databases">
        <authorList>
            <person name="Qu J."/>
            <person name="Murali S.C."/>
            <person name="Bandaranaike D."/>
            <person name="Bellair M."/>
            <person name="Blankenburg K."/>
            <person name="Chao H."/>
            <person name="Dinh H."/>
            <person name="Doddapaneni H."/>
            <person name="Downs B."/>
            <person name="Dugan-Rocha S."/>
            <person name="Elkadiri S."/>
            <person name="Gnanaolivu R.D."/>
            <person name="Hernandez B."/>
            <person name="Javaid M."/>
            <person name="Jayaseelan J.C."/>
            <person name="Lee S."/>
            <person name="Li M."/>
            <person name="Ming W."/>
            <person name="Munidasa M."/>
            <person name="Muniz J."/>
            <person name="Nguyen L."/>
            <person name="Ongeri F."/>
            <person name="Osuji N."/>
            <person name="Pu L.-L."/>
            <person name="Puazo M."/>
            <person name="Qu C."/>
            <person name="Quiroz J."/>
            <person name="Raj R."/>
            <person name="Weissenberger G."/>
            <person name="Xin Y."/>
            <person name="Zou X."/>
            <person name="Han Y."/>
            <person name="Richards S."/>
            <person name="Worley K."/>
            <person name="Muzny D."/>
            <person name="Gibbs R."/>
        </authorList>
    </citation>
    <scope>NUCLEOTIDE SEQUENCE</scope>
    <source>
        <strain evidence="2">Sampled in the wild</strain>
    </source>
</reference>
<gene>
    <name evidence="2" type="ORF">J437_LFUL006920</name>
</gene>
<feature type="compositionally biased region" description="Low complexity" evidence="1">
    <location>
        <begin position="197"/>
        <end position="211"/>
    </location>
</feature>